<dbReference type="Gene3D" id="3.40.50.620">
    <property type="entry name" value="HUPs"/>
    <property type="match status" value="1"/>
</dbReference>
<dbReference type="OrthoDB" id="9772484at2"/>
<keyword evidence="7" id="KW-1185">Reference proteome</keyword>
<dbReference type="InterPro" id="IPR036155">
    <property type="entry name" value="Crypto/Photolyase_N_sf"/>
</dbReference>
<dbReference type="InterPro" id="IPR036134">
    <property type="entry name" value="Crypto/Photolyase_FAD-like_sf"/>
</dbReference>
<evidence type="ECO:0000256" key="2">
    <source>
        <dbReference type="ARBA" id="ARBA00001974"/>
    </source>
</evidence>
<evidence type="ECO:0000259" key="5">
    <source>
        <dbReference type="PROSITE" id="PS51645"/>
    </source>
</evidence>
<keyword evidence="4" id="KW-0274">FAD</keyword>
<proteinExistence type="predicted"/>
<dbReference type="GO" id="GO:0003677">
    <property type="term" value="F:DNA binding"/>
    <property type="evidence" value="ECO:0007669"/>
    <property type="project" value="TreeGrafter"/>
</dbReference>
<dbReference type="Pfam" id="PF03441">
    <property type="entry name" value="FAD_binding_7"/>
    <property type="match status" value="1"/>
</dbReference>
<evidence type="ECO:0000256" key="4">
    <source>
        <dbReference type="ARBA" id="ARBA00022827"/>
    </source>
</evidence>
<dbReference type="InterPro" id="IPR014729">
    <property type="entry name" value="Rossmann-like_a/b/a_fold"/>
</dbReference>
<dbReference type="InterPro" id="IPR005101">
    <property type="entry name" value="Cryptochr/Photolyase_FAD-bd"/>
</dbReference>
<dbReference type="Gene3D" id="1.25.40.80">
    <property type="match status" value="1"/>
</dbReference>
<evidence type="ECO:0000313" key="7">
    <source>
        <dbReference type="Proteomes" id="UP000435036"/>
    </source>
</evidence>
<dbReference type="InterPro" id="IPR002081">
    <property type="entry name" value="Cryptochrome/DNA_photolyase_1"/>
</dbReference>
<dbReference type="GO" id="GO:0071949">
    <property type="term" value="F:FAD binding"/>
    <property type="evidence" value="ECO:0007669"/>
    <property type="project" value="TreeGrafter"/>
</dbReference>
<organism evidence="6 7">
    <name type="scientific">Sphingobacterium humi</name>
    <dbReference type="NCBI Taxonomy" id="1796905"/>
    <lineage>
        <taxon>Bacteria</taxon>
        <taxon>Pseudomonadati</taxon>
        <taxon>Bacteroidota</taxon>
        <taxon>Sphingobacteriia</taxon>
        <taxon>Sphingobacteriales</taxon>
        <taxon>Sphingobacteriaceae</taxon>
        <taxon>Sphingobacterium</taxon>
    </lineage>
</organism>
<keyword evidence="3" id="KW-0285">Flavoprotein</keyword>
<accession>A0A6N8KXH8</accession>
<reference evidence="6 7" key="1">
    <citation type="submission" date="2019-12" db="EMBL/GenBank/DDBJ databases">
        <authorList>
            <person name="Dong K."/>
        </authorList>
    </citation>
    <scope>NUCLEOTIDE SEQUENCE [LARGE SCALE GENOMIC DNA]</scope>
    <source>
        <strain evidence="6 7">JCM 31225</strain>
    </source>
</reference>
<dbReference type="RefSeq" id="WP_160368070.1">
    <property type="nucleotide sequence ID" value="NZ_WSQA01000003.1"/>
</dbReference>
<dbReference type="AlphaFoldDB" id="A0A6N8KXH8"/>
<evidence type="ECO:0000313" key="6">
    <source>
        <dbReference type="EMBL" id="MVZ61429.1"/>
    </source>
</evidence>
<protein>
    <submittedName>
        <fullName evidence="6">Deoxyribodipyrimidine photolyase</fullName>
    </submittedName>
</protein>
<dbReference type="SUPFAM" id="SSF52425">
    <property type="entry name" value="Cryptochrome/photolyase, N-terminal domain"/>
    <property type="match status" value="1"/>
</dbReference>
<dbReference type="SUPFAM" id="SSF48173">
    <property type="entry name" value="Cryptochrome/photolyase FAD-binding domain"/>
    <property type="match status" value="1"/>
</dbReference>
<name>A0A6N8KXH8_9SPHI</name>
<comment type="caution">
    <text evidence="6">The sequence shown here is derived from an EMBL/GenBank/DDBJ whole genome shotgun (WGS) entry which is preliminary data.</text>
</comment>
<comment type="cofactor">
    <cofactor evidence="1">
        <name>(6R)-5,10-methylene-5,6,7,8-tetrahydrofolate</name>
        <dbReference type="ChEBI" id="CHEBI:15636"/>
    </cofactor>
</comment>
<gene>
    <name evidence="6" type="ORF">GQF63_05285</name>
</gene>
<dbReference type="Proteomes" id="UP000435036">
    <property type="component" value="Unassembled WGS sequence"/>
</dbReference>
<dbReference type="PANTHER" id="PTHR11455">
    <property type="entry name" value="CRYPTOCHROME"/>
    <property type="match status" value="1"/>
</dbReference>
<comment type="cofactor">
    <cofactor evidence="2">
        <name>FAD</name>
        <dbReference type="ChEBI" id="CHEBI:57692"/>
    </cofactor>
</comment>
<dbReference type="Gene3D" id="1.10.579.10">
    <property type="entry name" value="DNA Cyclobutane Dipyrimidine Photolyase, subunit A, domain 3"/>
    <property type="match status" value="1"/>
</dbReference>
<dbReference type="InterPro" id="IPR006050">
    <property type="entry name" value="DNA_photolyase_N"/>
</dbReference>
<sequence>MGKKVVLVWFRNDLRLHDNEVLVEAIHKSDLIIPVYCFDPRYYKVNKFQQKNTGINRTCFLLETVTQLKAKLQELHSDLMTFVGYPEEILPQLCAKYEVDEVYHHREVAHRETWISELVEAALWENKINLRHFIGHTLYHKEDLPFPIKDIPNKFNIFRKKIERESTVRKPLEAPQEIHSPQHLEHTEIPGLEELGFSAEDIQTVAGKSFDGGEDAGMAKLQEILNPDYNGVQNYTLISPYIATGALSPMYVYAEMQHSNLHLNKKRFDRLLTALLWRDYFRFMLKKYPNVFFKPSGLLEDLEISEEMESESINNWKNGTTGEELVDEAIFSLRKDGNITYGNRKLLASYFTQQISPNWLVGASFFEEHLLDYAPASNYGYWSHIAGVGTSDKENTANKWQDLAKKLETHKL</sequence>
<dbReference type="EMBL" id="WSQA01000003">
    <property type="protein sequence ID" value="MVZ61429.1"/>
    <property type="molecule type" value="Genomic_DNA"/>
</dbReference>
<dbReference type="Pfam" id="PF00875">
    <property type="entry name" value="DNA_photolyase"/>
    <property type="match status" value="1"/>
</dbReference>
<dbReference type="GO" id="GO:0003904">
    <property type="term" value="F:deoxyribodipyrimidine photo-lyase activity"/>
    <property type="evidence" value="ECO:0007669"/>
    <property type="project" value="TreeGrafter"/>
</dbReference>
<feature type="domain" description="Photolyase/cryptochrome alpha/beta" evidence="5">
    <location>
        <begin position="4"/>
        <end position="138"/>
    </location>
</feature>
<evidence type="ECO:0000256" key="1">
    <source>
        <dbReference type="ARBA" id="ARBA00001932"/>
    </source>
</evidence>
<keyword evidence="6" id="KW-0456">Lyase</keyword>
<evidence type="ECO:0000256" key="3">
    <source>
        <dbReference type="ARBA" id="ARBA00022630"/>
    </source>
</evidence>
<dbReference type="PROSITE" id="PS51645">
    <property type="entry name" value="PHR_CRY_ALPHA_BETA"/>
    <property type="match status" value="1"/>
</dbReference>